<dbReference type="PANTHER" id="PTHR34138:SF1">
    <property type="entry name" value="CELL SHAPE-DETERMINING PROTEIN MREC"/>
    <property type="match status" value="1"/>
</dbReference>
<sequence>MQKFFSNKRLIVLMVAFLVCVGLISASVLVRNRRNTPPLVQQVGNDAVGLVGTVVDAPANAVSNGLDDVANLLNTYSENERLKSQLDGLAQTKVQNQALRRENKQLKQELKLNATLTDYGTIDAAVKARSTSNWRNILIIDKGAVSGIRKNMPVMSDAGIIGRIVEVNQTNSKVELISTDNDAANRFAAQVVVDNKTINGVITGYQTSTGELIMGQMSTTLNLKKGAKVYTSGLGGLTPKGLLIGTVQAIKKDDYGLANTAYLKPAGNLNDVSVVSVVKRTIGGD</sequence>
<protein>
    <recommendedName>
        <fullName evidence="2 5">Cell shape-determining protein MreC</fullName>
    </recommendedName>
    <alternativeName>
        <fullName evidence="4 5">Cell shape protein MreC</fullName>
    </alternativeName>
</protein>
<dbReference type="InterPro" id="IPR055342">
    <property type="entry name" value="MreC_beta-barrel_core"/>
</dbReference>
<evidence type="ECO:0000256" key="5">
    <source>
        <dbReference type="PIRNR" id="PIRNR038471"/>
    </source>
</evidence>
<keyword evidence="6" id="KW-0175">Coiled coil</keyword>
<reference evidence="8 9" key="1">
    <citation type="submission" date="2023-02" db="EMBL/GenBank/DDBJ databases">
        <title>Genome sequence of Lacticaseibacillus sp. KACC 23028.</title>
        <authorList>
            <person name="Kim S."/>
            <person name="Heo J."/>
            <person name="Kwon S.-W."/>
        </authorList>
    </citation>
    <scope>NUCLEOTIDE SEQUENCE [LARGE SCALE GENOMIC DNA]</scope>
    <source>
        <strain evidence="8 9">KACC 23028</strain>
    </source>
</reference>
<organism evidence="8 9">
    <name type="scientific">Lacticaseibacillus pabuli</name>
    <dbReference type="NCBI Taxonomy" id="3025672"/>
    <lineage>
        <taxon>Bacteria</taxon>
        <taxon>Bacillati</taxon>
        <taxon>Bacillota</taxon>
        <taxon>Bacilli</taxon>
        <taxon>Lactobacillales</taxon>
        <taxon>Lactobacillaceae</taxon>
        <taxon>Lacticaseibacillus</taxon>
    </lineage>
</organism>
<evidence type="ECO:0000256" key="4">
    <source>
        <dbReference type="ARBA" id="ARBA00032089"/>
    </source>
</evidence>
<gene>
    <name evidence="8" type="primary">mreC</name>
    <name evidence="8" type="ORF">PQ472_07055</name>
</gene>
<dbReference type="PIRSF" id="PIRSF038471">
    <property type="entry name" value="MreC"/>
    <property type="match status" value="1"/>
</dbReference>
<dbReference type="Gene3D" id="2.40.10.340">
    <property type="entry name" value="Rod shape-determining protein MreC, domain 1"/>
    <property type="match status" value="1"/>
</dbReference>
<evidence type="ECO:0000313" key="9">
    <source>
        <dbReference type="Proteomes" id="UP001220377"/>
    </source>
</evidence>
<dbReference type="InterPro" id="IPR042177">
    <property type="entry name" value="Cell/Rod_1"/>
</dbReference>
<dbReference type="InterPro" id="IPR042175">
    <property type="entry name" value="Cell/Rod_MreC_2"/>
</dbReference>
<dbReference type="RefSeq" id="WP_274258636.1">
    <property type="nucleotide sequence ID" value="NZ_CP117884.1"/>
</dbReference>
<evidence type="ECO:0000256" key="1">
    <source>
        <dbReference type="ARBA" id="ARBA00009369"/>
    </source>
</evidence>
<dbReference type="Gene3D" id="1.20.5.490">
    <property type="entry name" value="Single helix bin"/>
    <property type="match status" value="1"/>
</dbReference>
<dbReference type="EMBL" id="CP117884">
    <property type="protein sequence ID" value="WDF81687.1"/>
    <property type="molecule type" value="Genomic_DNA"/>
</dbReference>
<dbReference type="PANTHER" id="PTHR34138">
    <property type="entry name" value="CELL SHAPE-DETERMINING PROTEIN MREC"/>
    <property type="match status" value="1"/>
</dbReference>
<feature type="domain" description="Rod shape-determining protein MreC beta-barrel core" evidence="7">
    <location>
        <begin position="128"/>
        <end position="279"/>
    </location>
</feature>
<proteinExistence type="inferred from homology"/>
<dbReference type="NCBIfam" id="TIGR00219">
    <property type="entry name" value="mreC"/>
    <property type="match status" value="1"/>
</dbReference>
<keyword evidence="9" id="KW-1185">Reference proteome</keyword>
<evidence type="ECO:0000256" key="6">
    <source>
        <dbReference type="SAM" id="Coils"/>
    </source>
</evidence>
<feature type="coiled-coil region" evidence="6">
    <location>
        <begin position="89"/>
        <end position="116"/>
    </location>
</feature>
<comment type="similarity">
    <text evidence="1 5">Belongs to the MreC family.</text>
</comment>
<dbReference type="Pfam" id="PF04085">
    <property type="entry name" value="MreC"/>
    <property type="match status" value="1"/>
</dbReference>
<evidence type="ECO:0000256" key="2">
    <source>
        <dbReference type="ARBA" id="ARBA00013855"/>
    </source>
</evidence>
<evidence type="ECO:0000256" key="3">
    <source>
        <dbReference type="ARBA" id="ARBA00022960"/>
    </source>
</evidence>
<evidence type="ECO:0000259" key="7">
    <source>
        <dbReference type="Pfam" id="PF04085"/>
    </source>
</evidence>
<accession>A0ABY7WNA3</accession>
<name>A0ABY7WNA3_9LACO</name>
<dbReference type="Gene3D" id="2.40.10.350">
    <property type="entry name" value="Rod shape-determining protein MreC, domain 2"/>
    <property type="match status" value="1"/>
</dbReference>
<dbReference type="Proteomes" id="UP001220377">
    <property type="component" value="Chromosome"/>
</dbReference>
<keyword evidence="3 5" id="KW-0133">Cell shape</keyword>
<comment type="function">
    <text evidence="5">Involved in formation and maintenance of cell shape.</text>
</comment>
<evidence type="ECO:0000313" key="8">
    <source>
        <dbReference type="EMBL" id="WDF81687.1"/>
    </source>
</evidence>
<dbReference type="InterPro" id="IPR007221">
    <property type="entry name" value="MreC"/>
</dbReference>